<evidence type="ECO:0000256" key="9">
    <source>
        <dbReference type="ARBA" id="ARBA00022989"/>
    </source>
</evidence>
<sequence>MKPFHCLFLCTIFLLLDVSTATDVERRRPLSYQGDPLAVDPGLKIDNPRLRNGYIALQAWKQSMLSDPHNITANWIGQDVCDYTGVTCWPTPEFPHELTVAGIDLNHGDIAGTLPNELGLLYDLSLIHLNSNRFCGTVPQSFVNMKRLHELDLSNNRFAGTFPQVALQLPSLRYLDIRFNEFEGELPRKLFEIDLDAIFVNNNRFSSALPDNIGKSRVSVIVLANNNFRGCVPAGLGEMGETLDELILTNTGISSCFPSEISKLKNLTVLDLSHNQIVGELPRAIGEMNRLELLNVAHNMMSGKIADRICELPNLDNFVYDNNFFSEGSASCPKLPSFADKTNCLKERPNQRSALECQRFLARPVNCEGFKCNHSNPEQPPKVVPCPSPQPPPAQPSPPPPTKPKPSSPPPQPLSPPPPQPSSPPPQPSSPPPQAQPPAPNATTPMCPCQQPSAPPTKP</sequence>
<accession>A0ABD1FP46</accession>
<dbReference type="FunFam" id="3.80.10.10:FF:000224">
    <property type="entry name" value="Leucine-rich repeat extensin-like protein 1"/>
    <property type="match status" value="1"/>
</dbReference>
<feature type="chain" id="PRO_5044768519" description="Cell wall hydroxyproline-rich glycoprotein" evidence="16">
    <location>
        <begin position="22"/>
        <end position="459"/>
    </location>
</feature>
<dbReference type="Pfam" id="PF08263">
    <property type="entry name" value="LRRNT_2"/>
    <property type="match status" value="1"/>
</dbReference>
<dbReference type="PANTHER" id="PTHR32093">
    <property type="entry name" value="LEUCINE-RICH REPEAT EXTENSIN-LIKE PROTEIN 3-RELATED"/>
    <property type="match status" value="1"/>
</dbReference>
<keyword evidence="19" id="KW-1185">Reference proteome</keyword>
<evidence type="ECO:0000256" key="11">
    <source>
        <dbReference type="ARBA" id="ARBA00023180"/>
    </source>
</evidence>
<keyword evidence="11" id="KW-0325">Glycoprotein</keyword>
<evidence type="ECO:0000256" key="8">
    <source>
        <dbReference type="ARBA" id="ARBA00022737"/>
    </source>
</evidence>
<evidence type="ECO:0000256" key="12">
    <source>
        <dbReference type="ARBA" id="ARBA00023278"/>
    </source>
</evidence>
<evidence type="ECO:0000256" key="14">
    <source>
        <dbReference type="ARBA" id="ARBA00041871"/>
    </source>
</evidence>
<evidence type="ECO:0000256" key="5">
    <source>
        <dbReference type="ARBA" id="ARBA00022614"/>
    </source>
</evidence>
<dbReference type="SUPFAM" id="SSF52058">
    <property type="entry name" value="L domain-like"/>
    <property type="match status" value="1"/>
</dbReference>
<dbReference type="PRINTS" id="PR00019">
    <property type="entry name" value="LEURICHRPT"/>
</dbReference>
<dbReference type="PRINTS" id="PR01217">
    <property type="entry name" value="PRICHEXTENSN"/>
</dbReference>
<evidence type="ECO:0000256" key="3">
    <source>
        <dbReference type="ARBA" id="ARBA00022512"/>
    </source>
</evidence>
<keyword evidence="13" id="KW-0961">Cell wall biogenesis/degradation</keyword>
<evidence type="ECO:0000256" key="1">
    <source>
        <dbReference type="ARBA" id="ARBA00004191"/>
    </source>
</evidence>
<dbReference type="InterPro" id="IPR003591">
    <property type="entry name" value="Leu-rich_rpt_typical-subtyp"/>
</dbReference>
<dbReference type="Gene3D" id="3.80.10.10">
    <property type="entry name" value="Ribonuclease Inhibitor"/>
    <property type="match status" value="2"/>
</dbReference>
<keyword evidence="9" id="KW-1133">Transmembrane helix</keyword>
<evidence type="ECO:0000256" key="2">
    <source>
        <dbReference type="ARBA" id="ARBA00004370"/>
    </source>
</evidence>
<proteinExistence type="predicted"/>
<dbReference type="Pfam" id="PF13855">
    <property type="entry name" value="LRR_8"/>
    <property type="match status" value="2"/>
</dbReference>
<dbReference type="Proteomes" id="UP001567538">
    <property type="component" value="Unassembled WGS sequence"/>
</dbReference>
<dbReference type="SMART" id="SM00369">
    <property type="entry name" value="LRR_TYP"/>
    <property type="match status" value="3"/>
</dbReference>
<evidence type="ECO:0000313" key="19">
    <source>
        <dbReference type="Proteomes" id="UP001567538"/>
    </source>
</evidence>
<reference evidence="18 19" key="1">
    <citation type="submission" date="2024-06" db="EMBL/GenBank/DDBJ databases">
        <title>A chromosome level genome sequence of Diviner's sage (Salvia divinorum).</title>
        <authorList>
            <person name="Ford S.A."/>
            <person name="Ro D.-K."/>
            <person name="Ness R.W."/>
            <person name="Phillips M.A."/>
        </authorList>
    </citation>
    <scope>NUCLEOTIDE SEQUENCE [LARGE SCALE GENOMIC DNA]</scope>
    <source>
        <strain evidence="18">SAF-2024a</strain>
        <tissue evidence="18">Leaf</tissue>
    </source>
</reference>
<keyword evidence="4" id="KW-0964">Secreted</keyword>
<keyword evidence="7 16" id="KW-0732">Signal</keyword>
<keyword evidence="5" id="KW-0433">Leucine-rich repeat</keyword>
<evidence type="ECO:0000256" key="15">
    <source>
        <dbReference type="SAM" id="MobiDB-lite"/>
    </source>
</evidence>
<feature type="compositionally biased region" description="Pro residues" evidence="15">
    <location>
        <begin position="378"/>
        <end position="440"/>
    </location>
</feature>
<dbReference type="AlphaFoldDB" id="A0ABD1FP46"/>
<evidence type="ECO:0000256" key="7">
    <source>
        <dbReference type="ARBA" id="ARBA00022729"/>
    </source>
</evidence>
<evidence type="ECO:0000256" key="6">
    <source>
        <dbReference type="ARBA" id="ARBA00022692"/>
    </source>
</evidence>
<keyword evidence="10" id="KW-0472">Membrane</keyword>
<comment type="caution">
    <text evidence="18">The sequence shown here is derived from an EMBL/GenBank/DDBJ whole genome shotgun (WGS) entry which is preliminary data.</text>
</comment>
<evidence type="ECO:0000256" key="4">
    <source>
        <dbReference type="ARBA" id="ARBA00022525"/>
    </source>
</evidence>
<dbReference type="FunFam" id="3.80.10.10:FF:000041">
    <property type="entry name" value="LRR receptor-like serine/threonine-protein kinase ERECTA"/>
    <property type="match status" value="1"/>
</dbReference>
<dbReference type="GO" id="GO:0006952">
    <property type="term" value="P:defense response"/>
    <property type="evidence" value="ECO:0007669"/>
    <property type="project" value="UniProtKB-ARBA"/>
</dbReference>
<evidence type="ECO:0000256" key="13">
    <source>
        <dbReference type="ARBA" id="ARBA00023316"/>
    </source>
</evidence>
<comment type="subcellular location">
    <subcellularLocation>
        <location evidence="2">Membrane</location>
    </subcellularLocation>
    <subcellularLocation>
        <location evidence="1">Secreted</location>
        <location evidence="1">Cell wall</location>
    </subcellularLocation>
</comment>
<dbReference type="InterPro" id="IPR032675">
    <property type="entry name" value="LRR_dom_sf"/>
</dbReference>
<protein>
    <recommendedName>
        <fullName evidence="14">Cell wall hydroxyproline-rich glycoprotein</fullName>
    </recommendedName>
</protein>
<dbReference type="InterPro" id="IPR013210">
    <property type="entry name" value="LRR_N_plant-typ"/>
</dbReference>
<feature type="domain" description="Leucine-rich repeat-containing N-terminal plant-type" evidence="17">
    <location>
        <begin position="56"/>
        <end position="89"/>
    </location>
</feature>
<dbReference type="EMBL" id="JBEAFC010000014">
    <property type="protein sequence ID" value="KAL1532473.1"/>
    <property type="molecule type" value="Genomic_DNA"/>
</dbReference>
<name>A0ABD1FP46_SALDI</name>
<keyword evidence="12" id="KW-0379">Hydroxylation</keyword>
<dbReference type="GO" id="GO:0071555">
    <property type="term" value="P:cell wall organization"/>
    <property type="evidence" value="ECO:0007669"/>
    <property type="project" value="UniProtKB-KW"/>
</dbReference>
<feature type="region of interest" description="Disordered" evidence="15">
    <location>
        <begin position="378"/>
        <end position="459"/>
    </location>
</feature>
<organism evidence="18 19">
    <name type="scientific">Salvia divinorum</name>
    <name type="common">Maria pastora</name>
    <name type="synonym">Diviner's sage</name>
    <dbReference type="NCBI Taxonomy" id="28513"/>
    <lineage>
        <taxon>Eukaryota</taxon>
        <taxon>Viridiplantae</taxon>
        <taxon>Streptophyta</taxon>
        <taxon>Embryophyta</taxon>
        <taxon>Tracheophyta</taxon>
        <taxon>Spermatophyta</taxon>
        <taxon>Magnoliopsida</taxon>
        <taxon>eudicotyledons</taxon>
        <taxon>Gunneridae</taxon>
        <taxon>Pentapetalae</taxon>
        <taxon>asterids</taxon>
        <taxon>lamiids</taxon>
        <taxon>Lamiales</taxon>
        <taxon>Lamiaceae</taxon>
        <taxon>Nepetoideae</taxon>
        <taxon>Mentheae</taxon>
        <taxon>Salviinae</taxon>
        <taxon>Salvia</taxon>
        <taxon>Salvia subgen. Calosphace</taxon>
    </lineage>
</organism>
<keyword evidence="6" id="KW-0812">Transmembrane</keyword>
<keyword evidence="8" id="KW-0677">Repeat</keyword>
<dbReference type="InterPro" id="IPR051582">
    <property type="entry name" value="LRR_extensin-like_regulator"/>
</dbReference>
<dbReference type="GO" id="GO:0051707">
    <property type="term" value="P:response to other organism"/>
    <property type="evidence" value="ECO:0007669"/>
    <property type="project" value="UniProtKB-ARBA"/>
</dbReference>
<evidence type="ECO:0000256" key="16">
    <source>
        <dbReference type="SAM" id="SignalP"/>
    </source>
</evidence>
<keyword evidence="3" id="KW-0134">Cell wall</keyword>
<evidence type="ECO:0000259" key="17">
    <source>
        <dbReference type="Pfam" id="PF08263"/>
    </source>
</evidence>
<dbReference type="PANTHER" id="PTHR32093:SF120">
    <property type="entry name" value="LEUCINE-RICH REPEAT EXTENSIN-LIKE PROTEIN 3-RELATED"/>
    <property type="match status" value="1"/>
</dbReference>
<dbReference type="GO" id="GO:0016020">
    <property type="term" value="C:membrane"/>
    <property type="evidence" value="ECO:0007669"/>
    <property type="project" value="UniProtKB-SubCell"/>
</dbReference>
<dbReference type="InterPro" id="IPR001611">
    <property type="entry name" value="Leu-rich_rpt"/>
</dbReference>
<evidence type="ECO:0000256" key="10">
    <source>
        <dbReference type="ARBA" id="ARBA00023136"/>
    </source>
</evidence>
<evidence type="ECO:0000313" key="18">
    <source>
        <dbReference type="EMBL" id="KAL1532473.1"/>
    </source>
</evidence>
<gene>
    <name evidence="18" type="primary">LRX7</name>
    <name evidence="18" type="ORF">AAHA92_32479</name>
</gene>
<feature type="signal peptide" evidence="16">
    <location>
        <begin position="1"/>
        <end position="21"/>
    </location>
</feature>